<evidence type="ECO:0000313" key="2">
    <source>
        <dbReference type="Proteomes" id="UP000006327"/>
    </source>
</evidence>
<sequence>MLIPTTKHEFGFLPNEFEGSFDGVIISVKPDFKETSEWVNTRTNIDGYFYPPLVATYEFDPDNEKTRKKVSNSEKPATVFHLPPSHFVVVNKPVSLNDPKVSDEALIIHALGFLFGTTLQFKEWRFVGRVPIKKNNSLLIRNDTAIHFIEHLYSWWTTLDPSLQTKVINIIYLHTKACSIKSEWESFSLQYMILDAIFNVYSHLHPPPPRRIGHAKRILFLCDYYGIAYEKNLVEEICKARNELFHEAMWADTILGMGRSNRRFGRCLGRLNEKLICSLSGYNNKFSKEAWHRMGWSSFDLFKS</sequence>
<evidence type="ECO:0000313" key="1">
    <source>
        <dbReference type="EMBL" id="GAC20703.1"/>
    </source>
</evidence>
<comment type="caution">
    <text evidence="1">The sequence shown here is derived from an EMBL/GenBank/DDBJ whole genome shotgun (WGS) entry which is preliminary data.</text>
</comment>
<dbReference type="EMBL" id="BAEO01000055">
    <property type="protein sequence ID" value="GAC20703.1"/>
    <property type="molecule type" value="Genomic_DNA"/>
</dbReference>
<dbReference type="eggNOG" id="ENOG50348V7">
    <property type="taxonomic scope" value="Bacteria"/>
</dbReference>
<proteinExistence type="predicted"/>
<organism evidence="1 2">
    <name type="scientific">Paraglaciecola arctica BSs20135</name>
    <dbReference type="NCBI Taxonomy" id="493475"/>
    <lineage>
        <taxon>Bacteria</taxon>
        <taxon>Pseudomonadati</taxon>
        <taxon>Pseudomonadota</taxon>
        <taxon>Gammaproteobacteria</taxon>
        <taxon>Alteromonadales</taxon>
        <taxon>Alteromonadaceae</taxon>
        <taxon>Paraglaciecola</taxon>
    </lineage>
</organism>
<keyword evidence="2" id="KW-1185">Reference proteome</keyword>
<reference evidence="1 2" key="1">
    <citation type="journal article" date="2017" name="Antonie Van Leeuwenhoek">
        <title>Rhizobium rhizosphaerae sp. nov., a novel species isolated from rice rhizosphere.</title>
        <authorList>
            <person name="Zhao J.J."/>
            <person name="Zhang J."/>
            <person name="Zhang R.J."/>
            <person name="Zhang C.W."/>
            <person name="Yin H.Q."/>
            <person name="Zhang X.X."/>
        </authorList>
    </citation>
    <scope>NUCLEOTIDE SEQUENCE [LARGE SCALE GENOMIC DNA]</scope>
    <source>
        <strain evidence="1 2">BSs20135</strain>
    </source>
</reference>
<gene>
    <name evidence="1" type="ORF">GARC_3749</name>
</gene>
<accession>K6YVG2</accession>
<dbReference type="AlphaFoldDB" id="K6YVG2"/>
<name>K6YVG2_9ALTE</name>
<protein>
    <recommendedName>
        <fullName evidence="3">Apea-like HEPN domain-containing protein</fullName>
    </recommendedName>
</protein>
<evidence type="ECO:0008006" key="3">
    <source>
        <dbReference type="Google" id="ProtNLM"/>
    </source>
</evidence>
<dbReference type="Proteomes" id="UP000006327">
    <property type="component" value="Unassembled WGS sequence"/>
</dbReference>